<comment type="caution">
    <text evidence="2">The sequence shown here is derived from an EMBL/GenBank/DDBJ whole genome shotgun (WGS) entry which is preliminary data.</text>
</comment>
<name>A0A2B4SK47_STYPI</name>
<evidence type="ECO:0000313" key="3">
    <source>
        <dbReference type="Proteomes" id="UP000225706"/>
    </source>
</evidence>
<evidence type="ECO:0000256" key="1">
    <source>
        <dbReference type="SAM" id="MobiDB-lite"/>
    </source>
</evidence>
<organism evidence="2 3">
    <name type="scientific">Stylophora pistillata</name>
    <name type="common">Smooth cauliflower coral</name>
    <dbReference type="NCBI Taxonomy" id="50429"/>
    <lineage>
        <taxon>Eukaryota</taxon>
        <taxon>Metazoa</taxon>
        <taxon>Cnidaria</taxon>
        <taxon>Anthozoa</taxon>
        <taxon>Hexacorallia</taxon>
        <taxon>Scleractinia</taxon>
        <taxon>Astrocoeniina</taxon>
        <taxon>Pocilloporidae</taxon>
        <taxon>Stylophora</taxon>
    </lineage>
</organism>
<evidence type="ECO:0000313" key="2">
    <source>
        <dbReference type="EMBL" id="PFX28907.1"/>
    </source>
</evidence>
<feature type="region of interest" description="Disordered" evidence="1">
    <location>
        <begin position="227"/>
        <end position="251"/>
    </location>
</feature>
<dbReference type="OrthoDB" id="5962029at2759"/>
<gene>
    <name evidence="2" type="ORF">AWC38_SpisGene6342</name>
</gene>
<proteinExistence type="predicted"/>
<accession>A0A2B4SK47</accession>
<dbReference type="EMBL" id="LSMT01000074">
    <property type="protein sequence ID" value="PFX28907.1"/>
    <property type="molecule type" value="Genomic_DNA"/>
</dbReference>
<dbReference type="Proteomes" id="UP000225706">
    <property type="component" value="Unassembled WGS sequence"/>
</dbReference>
<protein>
    <submittedName>
        <fullName evidence="2">Uncharacterized protein</fullName>
    </submittedName>
</protein>
<keyword evidence="3" id="KW-1185">Reference proteome</keyword>
<dbReference type="AlphaFoldDB" id="A0A2B4SK47"/>
<sequence length="251" mass="28888">MKMVRDFEEGVESMGHQALTKEAAVYPKEYGLQLQLEYTDPVCVTEDGEMIPGKKVKNLLKRQQESRITEEVREQRWHGKWPQSVFETAEVQAYWDVPVYGEYQELRADRVDNRIVNNRDEQVIPLEMSCPWVSNRDKKTSEKTMKYAPLRWELKQRYPGYEINQCNIILDVLGGWSKDLDVTLQKLVGSKAKGVLKKMQKACLSGTLNIVRTFKVSAAEELNQGQLRTNPASGRVEDLNLGTPDYDSLKD</sequence>
<reference evidence="3" key="1">
    <citation type="journal article" date="2017" name="bioRxiv">
        <title>Comparative analysis of the genomes of Stylophora pistillata and Acropora digitifera provides evidence for extensive differences between species of corals.</title>
        <authorList>
            <person name="Voolstra C.R."/>
            <person name="Li Y."/>
            <person name="Liew Y.J."/>
            <person name="Baumgarten S."/>
            <person name="Zoccola D."/>
            <person name="Flot J.-F."/>
            <person name="Tambutte S."/>
            <person name="Allemand D."/>
            <person name="Aranda M."/>
        </authorList>
    </citation>
    <scope>NUCLEOTIDE SEQUENCE [LARGE SCALE GENOMIC DNA]</scope>
</reference>